<accession>A0A6C0EC74</accession>
<reference evidence="2" key="1">
    <citation type="journal article" date="2020" name="Nature">
        <title>Giant virus diversity and host interactions through global metagenomics.</title>
        <authorList>
            <person name="Schulz F."/>
            <person name="Roux S."/>
            <person name="Paez-Espino D."/>
            <person name="Jungbluth S."/>
            <person name="Walsh D.A."/>
            <person name="Denef V.J."/>
            <person name="McMahon K.D."/>
            <person name="Konstantinidis K.T."/>
            <person name="Eloe-Fadrosh E.A."/>
            <person name="Kyrpides N.C."/>
            <person name="Woyke T."/>
        </authorList>
    </citation>
    <scope>NUCLEOTIDE SEQUENCE</scope>
    <source>
        <strain evidence="2">GVMAG-M-3300023179-2</strain>
    </source>
</reference>
<evidence type="ECO:0000256" key="1">
    <source>
        <dbReference type="SAM" id="MobiDB-lite"/>
    </source>
</evidence>
<proteinExistence type="predicted"/>
<dbReference type="AlphaFoldDB" id="A0A6C0EC74"/>
<evidence type="ECO:0000313" key="2">
    <source>
        <dbReference type="EMBL" id="QHT26777.1"/>
    </source>
</evidence>
<name>A0A6C0EC74_9ZZZZ</name>
<sequence>MTNIDYLTEDNILPDNQKFVCLSFLTKTDDDTQKFNIKGGIKIRGVFSTYELACEYAKKVQSIDTYFNVYVGEMGKWLEFDPDPNSIKESEYANEELNSMMKSYLENQEKAKIFHEHRKNELIRNNILDNLNTRRDNLKDLHTKIKEAVNEDEKQKLESSVNSIEDQIKKLDDKKKNLDKQIEELDNQLHSFKQQPPSNPKIITRED</sequence>
<feature type="region of interest" description="Disordered" evidence="1">
    <location>
        <begin position="186"/>
        <end position="207"/>
    </location>
</feature>
<protein>
    <submittedName>
        <fullName evidence="2">Uncharacterized protein</fullName>
    </submittedName>
</protein>
<dbReference type="Pfam" id="PF19150">
    <property type="entry name" value="DUF5832"/>
    <property type="match status" value="1"/>
</dbReference>
<dbReference type="EMBL" id="MN739801">
    <property type="protein sequence ID" value="QHT26777.1"/>
    <property type="molecule type" value="Genomic_DNA"/>
</dbReference>
<organism evidence="2">
    <name type="scientific">viral metagenome</name>
    <dbReference type="NCBI Taxonomy" id="1070528"/>
    <lineage>
        <taxon>unclassified sequences</taxon>
        <taxon>metagenomes</taxon>
        <taxon>organismal metagenomes</taxon>
    </lineage>
</organism>
<dbReference type="InterPro" id="IPR043872">
    <property type="entry name" value="DUF5832"/>
</dbReference>